<keyword evidence="3" id="KW-0408">Iron</keyword>
<feature type="domain" description="Rieske" evidence="8">
    <location>
        <begin position="848"/>
        <end position="927"/>
    </location>
</feature>
<feature type="signal peptide" evidence="7">
    <location>
        <begin position="1"/>
        <end position="24"/>
    </location>
</feature>
<evidence type="ECO:0000256" key="4">
    <source>
        <dbReference type="ARBA" id="ARBA00023014"/>
    </source>
</evidence>
<dbReference type="CDD" id="cd03467">
    <property type="entry name" value="Rieske"/>
    <property type="match status" value="1"/>
</dbReference>
<evidence type="ECO:0000256" key="2">
    <source>
        <dbReference type="ARBA" id="ARBA00022723"/>
    </source>
</evidence>
<dbReference type="GO" id="GO:0051537">
    <property type="term" value="F:2 iron, 2 sulfur cluster binding"/>
    <property type="evidence" value="ECO:0007669"/>
    <property type="project" value="UniProtKB-KW"/>
</dbReference>
<keyword evidence="1" id="KW-0001">2Fe-2S</keyword>
<gene>
    <name evidence="9" type="ORF">ACHAXA_005901</name>
</gene>
<evidence type="ECO:0000256" key="5">
    <source>
        <dbReference type="ARBA" id="ARBA00034078"/>
    </source>
</evidence>
<evidence type="ECO:0000313" key="10">
    <source>
        <dbReference type="Proteomes" id="UP001530377"/>
    </source>
</evidence>
<accession>A0ABD3SD71</accession>
<sequence>MTYVFIRPLALSFLLTAIGPSTRCHHRCHAFSCPIAYTSRTRATSAKSSCLEMAVGGITVVEEEEEIEGFAVDRDRGMKDATSSSPFTSATKRVGINSRGAKMNEIDFTLVPTDACLSRCYQMSEKNNGGSAATSPPPSTTTSLDREETSQNLSLTRALNTASNRAVRRILLSRSWPSAEALNLSLRMVSMQQQQQRRQGEEDVDTTGPLVQQQQQRQQHREGGEEDGERMKCPVPRPILNILMSRRGGPDTNSDAVAEPTTMNISPEERERLWIADQIAVFRDSYGALTGYDQAEAYLESVLSLATSGYESERVAEVIEGGTYVEAYGRVLSVIQSVGAVLEQVAENGDSATLSPSSSMTRRRIAKKLIDQDFCLSMLDKIALANEKMGNVMVSDAGDVNPLAVPYDATCRLAYDADPNGRSSLSFDEFKVKYEADMVAMVSAKKKLRDEGERSSSDEVVKPESKVVSKESRANGKRRWFAIWSRGKKMTDVNEEIIDESLYSVSGDDDERLPSSPAIAINPDDLGGVLLSAEEPTMTRQLNVLSNICQRALIFGGDQELLLLAETLDADKPAFIQRWYKNNTAEDSDVHAETRPGVQYLNSLIQLLRNCFTKGALIDVTPTLPLTAGYQNAYRRLTASLIELGSGYIRPSSSSSLSLFTAATEKYLKSSAPPKSAREELGRLAKWESALRKNSANPYPDDLVGTWHVQDVVGTQTIGSTEVTFKPQGELSVKPPMQGLRWRLDAGPTHLDTCTFQVLSDDGAILQYTGFVDRGSRLEARVSKRSVSMRGGISFVMRDAEGSNNYWDDVVPLNYRSGTTKFIMSRNTKGDDDESSVTDYSSTSNAGLQGALKCPPLLEGGREILYGKNGPILVTRVAGSYYAVDATCPHLNLPMKKGKVTVEEGEVVLTCSFHNSCFEMTTGKCKKWVTGALGRQNELISGIMSSVGSDKKDIKAYLVLEGEDGSLSVSETP</sequence>
<feature type="region of interest" description="Disordered" evidence="6">
    <location>
        <begin position="193"/>
        <end position="233"/>
    </location>
</feature>
<keyword evidence="7" id="KW-0732">Signal</keyword>
<dbReference type="InterPro" id="IPR036922">
    <property type="entry name" value="Rieske_2Fe-2S_sf"/>
</dbReference>
<evidence type="ECO:0000256" key="1">
    <source>
        <dbReference type="ARBA" id="ARBA00022714"/>
    </source>
</evidence>
<dbReference type="PANTHER" id="PTHR21496">
    <property type="entry name" value="FERREDOXIN-RELATED"/>
    <property type="match status" value="1"/>
</dbReference>
<dbReference type="AlphaFoldDB" id="A0ABD3SD71"/>
<proteinExistence type="predicted"/>
<name>A0ABD3SD71_9STRA</name>
<dbReference type="Pfam" id="PF00355">
    <property type="entry name" value="Rieske"/>
    <property type="match status" value="1"/>
</dbReference>
<protein>
    <recommendedName>
        <fullName evidence="8">Rieske domain-containing protein</fullName>
    </recommendedName>
</protein>
<dbReference type="InterPro" id="IPR017941">
    <property type="entry name" value="Rieske_2Fe-2S"/>
</dbReference>
<dbReference type="GO" id="GO:0046872">
    <property type="term" value="F:metal ion binding"/>
    <property type="evidence" value="ECO:0007669"/>
    <property type="project" value="UniProtKB-KW"/>
</dbReference>
<dbReference type="Gene3D" id="2.102.10.10">
    <property type="entry name" value="Rieske [2Fe-2S] iron-sulphur domain"/>
    <property type="match status" value="1"/>
</dbReference>
<keyword evidence="2" id="KW-0479">Metal-binding</keyword>
<evidence type="ECO:0000259" key="8">
    <source>
        <dbReference type="PROSITE" id="PS51296"/>
    </source>
</evidence>
<dbReference type="Proteomes" id="UP001530377">
    <property type="component" value="Unassembled WGS sequence"/>
</dbReference>
<keyword evidence="4" id="KW-0411">Iron-sulfur</keyword>
<dbReference type="SUPFAM" id="SSF50022">
    <property type="entry name" value="ISP domain"/>
    <property type="match status" value="1"/>
</dbReference>
<dbReference type="EMBL" id="JALLPB020000070">
    <property type="protein sequence ID" value="KAL3822268.1"/>
    <property type="molecule type" value="Genomic_DNA"/>
</dbReference>
<organism evidence="9 10">
    <name type="scientific">Cyclostephanos tholiformis</name>
    <dbReference type="NCBI Taxonomy" id="382380"/>
    <lineage>
        <taxon>Eukaryota</taxon>
        <taxon>Sar</taxon>
        <taxon>Stramenopiles</taxon>
        <taxon>Ochrophyta</taxon>
        <taxon>Bacillariophyta</taxon>
        <taxon>Coscinodiscophyceae</taxon>
        <taxon>Thalassiosirophycidae</taxon>
        <taxon>Stephanodiscales</taxon>
        <taxon>Stephanodiscaceae</taxon>
        <taxon>Cyclostephanos</taxon>
    </lineage>
</organism>
<dbReference type="PROSITE" id="PS51296">
    <property type="entry name" value="RIESKE"/>
    <property type="match status" value="1"/>
</dbReference>
<comment type="caution">
    <text evidence="9">The sequence shown here is derived from an EMBL/GenBank/DDBJ whole genome shotgun (WGS) entry which is preliminary data.</text>
</comment>
<keyword evidence="10" id="KW-1185">Reference proteome</keyword>
<comment type="cofactor">
    <cofactor evidence="5">
        <name>[2Fe-2S] cluster</name>
        <dbReference type="ChEBI" id="CHEBI:190135"/>
    </cofactor>
</comment>
<evidence type="ECO:0000256" key="7">
    <source>
        <dbReference type="SAM" id="SignalP"/>
    </source>
</evidence>
<reference evidence="9 10" key="1">
    <citation type="submission" date="2024-10" db="EMBL/GenBank/DDBJ databases">
        <title>Updated reference genomes for cyclostephanoid diatoms.</title>
        <authorList>
            <person name="Roberts W.R."/>
            <person name="Alverson A.J."/>
        </authorList>
    </citation>
    <scope>NUCLEOTIDE SEQUENCE [LARGE SCALE GENOMIC DNA]</scope>
    <source>
        <strain evidence="9 10">AJA228-03</strain>
    </source>
</reference>
<evidence type="ECO:0000256" key="6">
    <source>
        <dbReference type="SAM" id="MobiDB-lite"/>
    </source>
</evidence>
<evidence type="ECO:0000256" key="3">
    <source>
        <dbReference type="ARBA" id="ARBA00023004"/>
    </source>
</evidence>
<feature type="region of interest" description="Disordered" evidence="6">
    <location>
        <begin position="125"/>
        <end position="157"/>
    </location>
</feature>
<dbReference type="PANTHER" id="PTHR21496:SF0">
    <property type="entry name" value="RIESKE DOMAIN-CONTAINING PROTEIN"/>
    <property type="match status" value="1"/>
</dbReference>
<feature type="chain" id="PRO_5044809604" description="Rieske domain-containing protein" evidence="7">
    <location>
        <begin position="25"/>
        <end position="973"/>
    </location>
</feature>
<evidence type="ECO:0000313" key="9">
    <source>
        <dbReference type="EMBL" id="KAL3822268.1"/>
    </source>
</evidence>